<dbReference type="EMBL" id="JBHMEP010000001">
    <property type="protein sequence ID" value="MFB9134600.1"/>
    <property type="molecule type" value="Genomic_DNA"/>
</dbReference>
<evidence type="ECO:0000256" key="1">
    <source>
        <dbReference type="ARBA" id="ARBA00022801"/>
    </source>
</evidence>
<dbReference type="Proteomes" id="UP001589645">
    <property type="component" value="Unassembled WGS sequence"/>
</dbReference>
<dbReference type="NCBIfam" id="TIGR01891">
    <property type="entry name" value="amidohydrolases"/>
    <property type="match status" value="1"/>
</dbReference>
<dbReference type="Pfam" id="PF07687">
    <property type="entry name" value="M20_dimer"/>
    <property type="match status" value="1"/>
</dbReference>
<evidence type="ECO:0000259" key="2">
    <source>
        <dbReference type="Pfam" id="PF07687"/>
    </source>
</evidence>
<keyword evidence="1" id="KW-0378">Hydrolase</keyword>
<evidence type="ECO:0000313" key="3">
    <source>
        <dbReference type="EMBL" id="MFB9134600.1"/>
    </source>
</evidence>
<dbReference type="PIRSF" id="PIRSF005962">
    <property type="entry name" value="Pept_M20D_amidohydro"/>
    <property type="match status" value="1"/>
</dbReference>
<protein>
    <submittedName>
        <fullName evidence="3">Amidohydrolase</fullName>
    </submittedName>
</protein>
<dbReference type="Gene3D" id="3.30.70.360">
    <property type="match status" value="1"/>
</dbReference>
<organism evidence="3 4">
    <name type="scientific">Vibrio olivae</name>
    <dbReference type="NCBI Taxonomy" id="1243002"/>
    <lineage>
        <taxon>Bacteria</taxon>
        <taxon>Pseudomonadati</taxon>
        <taxon>Pseudomonadota</taxon>
        <taxon>Gammaproteobacteria</taxon>
        <taxon>Vibrionales</taxon>
        <taxon>Vibrionaceae</taxon>
        <taxon>Vibrio</taxon>
    </lineage>
</organism>
<dbReference type="InterPro" id="IPR002933">
    <property type="entry name" value="Peptidase_M20"/>
</dbReference>
<comment type="caution">
    <text evidence="3">The sequence shown here is derived from an EMBL/GenBank/DDBJ whole genome shotgun (WGS) entry which is preliminary data.</text>
</comment>
<dbReference type="PANTHER" id="PTHR11014">
    <property type="entry name" value="PEPTIDASE M20 FAMILY MEMBER"/>
    <property type="match status" value="1"/>
</dbReference>
<keyword evidence="4" id="KW-1185">Reference proteome</keyword>
<reference evidence="3 4" key="1">
    <citation type="submission" date="2024-09" db="EMBL/GenBank/DDBJ databases">
        <authorList>
            <person name="Sun Q."/>
            <person name="Mori K."/>
        </authorList>
    </citation>
    <scope>NUCLEOTIDE SEQUENCE [LARGE SCALE GENOMIC DNA]</scope>
    <source>
        <strain evidence="3 4">CECT 8064</strain>
    </source>
</reference>
<sequence>MTATTSKPTTFDAIAFRRHLHQYPELSENEFNTATLIATQLNAFGLSPITGVGGHGVICIIEGQKSGPTTLFRADFDALPIEEKATHHHISRHPGVMHACGHDGHSTSLLKVAEALATTPPRNGRVILLFQPAEEVGTGAIAMLEHPALKNLTIDHTFAYHNLPGYPLHHVIIKPQTFACASTGVQIELVGKTSHAANPENGINPTDVMIELVQFLRTLPARYPDAFSLVTVAHVQLGEHVFGVAPGDAKILATLRSDHNPTFTNMKLTIQDKIEQIQRSSHLQVKLNWHEPFIAAVNDTEHYHIVKQQANELGLTVSELKEPMRWSEDFAEFLKRWPGALFCIGSGEDHPQLHNPDYDFPDALIDTASRLFLSIIDSLHHH</sequence>
<dbReference type="InterPro" id="IPR017439">
    <property type="entry name" value="Amidohydrolase"/>
</dbReference>
<dbReference type="SUPFAM" id="SSF53187">
    <property type="entry name" value="Zn-dependent exopeptidases"/>
    <property type="match status" value="1"/>
</dbReference>
<dbReference type="InterPro" id="IPR011650">
    <property type="entry name" value="Peptidase_M20_dimer"/>
</dbReference>
<dbReference type="Gene3D" id="3.40.630.10">
    <property type="entry name" value="Zn peptidases"/>
    <property type="match status" value="1"/>
</dbReference>
<gene>
    <name evidence="3" type="ORF">ACFFUV_06380</name>
</gene>
<dbReference type="SUPFAM" id="SSF55031">
    <property type="entry name" value="Bacterial exopeptidase dimerisation domain"/>
    <property type="match status" value="1"/>
</dbReference>
<evidence type="ECO:0000313" key="4">
    <source>
        <dbReference type="Proteomes" id="UP001589645"/>
    </source>
</evidence>
<dbReference type="InterPro" id="IPR036264">
    <property type="entry name" value="Bact_exopeptidase_dim_dom"/>
</dbReference>
<accession>A0ABV5HK52</accession>
<feature type="domain" description="Peptidase M20 dimerisation" evidence="2">
    <location>
        <begin position="183"/>
        <end position="278"/>
    </location>
</feature>
<name>A0ABV5HK52_9VIBR</name>
<dbReference type="Pfam" id="PF01546">
    <property type="entry name" value="Peptidase_M20"/>
    <property type="match status" value="1"/>
</dbReference>
<dbReference type="PANTHER" id="PTHR11014:SF169">
    <property type="entry name" value="CLAN MH, FAMILY M20, PEPTIDASE T-LIKE METALLOPEPTIDASE"/>
    <property type="match status" value="1"/>
</dbReference>
<dbReference type="RefSeq" id="WP_390190566.1">
    <property type="nucleotide sequence ID" value="NZ_JBHMEP010000001.1"/>
</dbReference>
<proteinExistence type="predicted"/>